<dbReference type="PANTHER" id="PTHR21007:SF5">
    <property type="entry name" value="LIVER-EXPRESSED ANTIMICROBIAL PEPTIDE 2"/>
    <property type="match status" value="1"/>
</dbReference>
<gene>
    <name evidence="2" type="primary">LEAP2B</name>
</gene>
<organism evidence="2">
    <name type="scientific">Misgurnus mizolepis</name>
    <name type="common">Chinese weatherloach</name>
    <dbReference type="NCBI Taxonomy" id="93600"/>
    <lineage>
        <taxon>Eukaryota</taxon>
        <taxon>Metazoa</taxon>
        <taxon>Chordata</taxon>
        <taxon>Craniata</taxon>
        <taxon>Vertebrata</taxon>
        <taxon>Euteleostomi</taxon>
        <taxon>Actinopterygii</taxon>
        <taxon>Neopterygii</taxon>
        <taxon>Teleostei</taxon>
        <taxon>Ostariophysi</taxon>
        <taxon>Cypriniformes</taxon>
        <taxon>Cobitidae</taxon>
        <taxon>Cobitinae</taxon>
        <taxon>Misgurnus</taxon>
    </lineage>
</organism>
<dbReference type="Gene3D" id="4.10.40.50">
    <property type="match status" value="1"/>
</dbReference>
<feature type="signal peptide" evidence="1">
    <location>
        <begin position="1"/>
        <end position="27"/>
    </location>
</feature>
<dbReference type="Pfam" id="PF07359">
    <property type="entry name" value="LEAP-2"/>
    <property type="match status" value="1"/>
</dbReference>
<dbReference type="GO" id="GO:0042742">
    <property type="term" value="P:defense response to bacterium"/>
    <property type="evidence" value="ECO:0007669"/>
    <property type="project" value="InterPro"/>
</dbReference>
<proteinExistence type="evidence at transcript level"/>
<dbReference type="InterPro" id="IPR009955">
    <property type="entry name" value="LEAP-2"/>
</dbReference>
<dbReference type="GO" id="GO:0061844">
    <property type="term" value="P:antimicrobial humoral immune response mediated by antimicrobial peptide"/>
    <property type="evidence" value="ECO:0007669"/>
    <property type="project" value="TreeGrafter"/>
</dbReference>
<dbReference type="EMBL" id="KX372544">
    <property type="protein sequence ID" value="APZ76687.1"/>
    <property type="molecule type" value="mRNA"/>
</dbReference>
<dbReference type="EMBL" id="KX372542">
    <property type="protein sequence ID" value="APZ76685.1"/>
    <property type="molecule type" value="Genomic_DNA"/>
</dbReference>
<dbReference type="PANTHER" id="PTHR21007">
    <property type="entry name" value="LIVER EXPRESSED ANTIMICROBIAL PEPTIDE 2"/>
    <property type="match status" value="1"/>
</dbReference>
<keyword evidence="1" id="KW-0732">Signal</keyword>
<accession>A0A1P8VJV2</accession>
<name>A0A1P8VJV2_MISMI</name>
<feature type="chain" id="PRO_5011898554" evidence="1">
    <location>
        <begin position="28"/>
        <end position="91"/>
    </location>
</feature>
<dbReference type="AlphaFoldDB" id="A0A1P8VJV2"/>
<reference evidence="2" key="1">
    <citation type="submission" date="2016-06" db="EMBL/GenBank/DDBJ databases">
        <title>Molecular characterization and expression analysis of leap2 antimicrobial gene from mud loach (Misgurnus mizolepis).</title>
        <authorList>
            <person name="Lee S.Y."/>
            <person name="Nam Y.K."/>
        </authorList>
    </citation>
    <scope>NUCLEOTIDE SEQUENCE</scope>
</reference>
<sequence length="91" mass="10361">MHLQHLNHAKFGFCLLLLFVLTLRVSSVPVVSTEVQTDLLQSHIPHRIARMSPLWRIMAFKPYGAYCQDNIECTTGLCRNGHCSFNEPVHA</sequence>
<evidence type="ECO:0000256" key="1">
    <source>
        <dbReference type="SAM" id="SignalP"/>
    </source>
</evidence>
<protein>
    <submittedName>
        <fullName evidence="2">Liver expressed antimicrobial peptide 2B</fullName>
    </submittedName>
</protein>
<evidence type="ECO:0000313" key="2">
    <source>
        <dbReference type="EMBL" id="APZ76685.1"/>
    </source>
</evidence>